<evidence type="ECO:0000313" key="1">
    <source>
        <dbReference type="EMBL" id="KAG0310128.1"/>
    </source>
</evidence>
<gene>
    <name evidence="1" type="ORF">BGZ97_012787</name>
</gene>
<accession>A0A9P6ULD2</accession>
<dbReference type="Proteomes" id="UP000823405">
    <property type="component" value="Unassembled WGS sequence"/>
</dbReference>
<name>A0A9P6ULD2_9FUNG</name>
<reference evidence="1" key="1">
    <citation type="journal article" date="2020" name="Fungal Divers.">
        <title>Resolving the Mortierellaceae phylogeny through synthesis of multi-gene phylogenetics and phylogenomics.</title>
        <authorList>
            <person name="Vandepol N."/>
            <person name="Liber J."/>
            <person name="Desiro A."/>
            <person name="Na H."/>
            <person name="Kennedy M."/>
            <person name="Barry K."/>
            <person name="Grigoriev I.V."/>
            <person name="Miller A.N."/>
            <person name="O'Donnell K."/>
            <person name="Stajich J.E."/>
            <person name="Bonito G."/>
        </authorList>
    </citation>
    <scope>NUCLEOTIDE SEQUENCE</scope>
    <source>
        <strain evidence="1">NVP60</strain>
    </source>
</reference>
<evidence type="ECO:0000313" key="2">
    <source>
        <dbReference type="Proteomes" id="UP000823405"/>
    </source>
</evidence>
<dbReference type="AlphaFoldDB" id="A0A9P6ULD2"/>
<organism evidence="1 2">
    <name type="scientific">Linnemannia gamsii</name>
    <dbReference type="NCBI Taxonomy" id="64522"/>
    <lineage>
        <taxon>Eukaryota</taxon>
        <taxon>Fungi</taxon>
        <taxon>Fungi incertae sedis</taxon>
        <taxon>Mucoromycota</taxon>
        <taxon>Mortierellomycotina</taxon>
        <taxon>Mortierellomycetes</taxon>
        <taxon>Mortierellales</taxon>
        <taxon>Mortierellaceae</taxon>
        <taxon>Linnemannia</taxon>
    </lineage>
</organism>
<comment type="caution">
    <text evidence="1">The sequence shown here is derived from an EMBL/GenBank/DDBJ whole genome shotgun (WGS) entry which is preliminary data.</text>
</comment>
<dbReference type="EMBL" id="JAAAIN010000880">
    <property type="protein sequence ID" value="KAG0310128.1"/>
    <property type="molecule type" value="Genomic_DNA"/>
</dbReference>
<protein>
    <submittedName>
        <fullName evidence="1">Uncharacterized protein</fullName>
    </submittedName>
</protein>
<dbReference type="OrthoDB" id="2420802at2759"/>
<sequence>MPQQLVDTVEAKFMQMPQTTQFKMHCKQDCAMIFRLERKAEGHCIILGVEVCKRDFALAVDIEVAVALQTSHGLTCADILEYTRFLTWHHLALSEYLQLGHGKLETHGQQPPSLLIRSDTGGGKTVFLEELIKANKNMKFVGVTCRRTLADMQEARFIGFDNYQDCPGPKL</sequence>
<proteinExistence type="predicted"/>
<keyword evidence="2" id="KW-1185">Reference proteome</keyword>